<evidence type="ECO:0000256" key="2">
    <source>
        <dbReference type="ARBA" id="ARBA00022741"/>
    </source>
</evidence>
<name>A0ABP0S588_9DINO</name>
<keyword evidence="2" id="KW-0547">Nucleotide-binding</keyword>
<dbReference type="InterPro" id="IPR045063">
    <property type="entry name" value="Dynamin_N"/>
</dbReference>
<proteinExistence type="predicted"/>
<dbReference type="Gene3D" id="3.40.50.300">
    <property type="entry name" value="P-loop containing nucleotide triphosphate hydrolases"/>
    <property type="match status" value="1"/>
</dbReference>
<reference evidence="8 9" key="1">
    <citation type="submission" date="2024-02" db="EMBL/GenBank/DDBJ databases">
        <authorList>
            <person name="Chen Y."/>
            <person name="Shah S."/>
            <person name="Dougan E. K."/>
            <person name="Thang M."/>
            <person name="Chan C."/>
        </authorList>
    </citation>
    <scope>NUCLEOTIDE SEQUENCE [LARGE SCALE GENOMIC DNA]</scope>
</reference>
<comment type="caution">
    <text evidence="8">The sequence shown here is derived from an EMBL/GenBank/DDBJ whole genome shotgun (WGS) entry which is preliminary data.</text>
</comment>
<feature type="compositionally biased region" description="Acidic residues" evidence="6">
    <location>
        <begin position="490"/>
        <end position="505"/>
    </location>
</feature>
<evidence type="ECO:0000313" key="9">
    <source>
        <dbReference type="Proteomes" id="UP001642484"/>
    </source>
</evidence>
<dbReference type="PANTHER" id="PTHR10465">
    <property type="entry name" value="TRANSMEMBRANE GTPASE FZO1"/>
    <property type="match status" value="1"/>
</dbReference>
<evidence type="ECO:0000256" key="1">
    <source>
        <dbReference type="ARBA" id="ARBA00004370"/>
    </source>
</evidence>
<protein>
    <recommendedName>
        <fullName evidence="7">Dynamin N-terminal domain-containing protein</fullName>
    </recommendedName>
</protein>
<dbReference type="EMBL" id="CAXAMN010026995">
    <property type="protein sequence ID" value="CAK9107492.1"/>
    <property type="molecule type" value="Genomic_DNA"/>
</dbReference>
<dbReference type="SUPFAM" id="SSF52540">
    <property type="entry name" value="P-loop containing nucleoside triphosphate hydrolases"/>
    <property type="match status" value="1"/>
</dbReference>
<keyword evidence="5" id="KW-0472">Membrane</keyword>
<dbReference type="InterPro" id="IPR027094">
    <property type="entry name" value="Mitofusin_fam"/>
</dbReference>
<keyword evidence="4" id="KW-0342">GTP-binding</keyword>
<feature type="region of interest" description="Disordered" evidence="6">
    <location>
        <begin position="1369"/>
        <end position="1388"/>
    </location>
</feature>
<keyword evidence="3" id="KW-0378">Hydrolase</keyword>
<evidence type="ECO:0000259" key="7">
    <source>
        <dbReference type="Pfam" id="PF00350"/>
    </source>
</evidence>
<evidence type="ECO:0000256" key="4">
    <source>
        <dbReference type="ARBA" id="ARBA00023134"/>
    </source>
</evidence>
<evidence type="ECO:0000256" key="3">
    <source>
        <dbReference type="ARBA" id="ARBA00022801"/>
    </source>
</evidence>
<organism evidence="8 9">
    <name type="scientific">Durusdinium trenchii</name>
    <dbReference type="NCBI Taxonomy" id="1381693"/>
    <lineage>
        <taxon>Eukaryota</taxon>
        <taxon>Sar</taxon>
        <taxon>Alveolata</taxon>
        <taxon>Dinophyceae</taxon>
        <taxon>Suessiales</taxon>
        <taxon>Symbiodiniaceae</taxon>
        <taxon>Durusdinium</taxon>
    </lineage>
</organism>
<feature type="domain" description="Dynamin N-terminal" evidence="7">
    <location>
        <begin position="963"/>
        <end position="1116"/>
    </location>
</feature>
<feature type="region of interest" description="Disordered" evidence="6">
    <location>
        <begin position="471"/>
        <end position="525"/>
    </location>
</feature>
<dbReference type="PANTHER" id="PTHR10465:SF0">
    <property type="entry name" value="SARCALUMENIN"/>
    <property type="match status" value="1"/>
</dbReference>
<dbReference type="InterPro" id="IPR027417">
    <property type="entry name" value="P-loop_NTPase"/>
</dbReference>
<evidence type="ECO:0000256" key="5">
    <source>
        <dbReference type="ARBA" id="ARBA00023136"/>
    </source>
</evidence>
<gene>
    <name evidence="8" type="ORF">CCMP2556_LOCUS50154</name>
</gene>
<dbReference type="Proteomes" id="UP001642484">
    <property type="component" value="Unassembled WGS sequence"/>
</dbReference>
<accession>A0ABP0S588</accession>
<comment type="subcellular location">
    <subcellularLocation>
        <location evidence="1">Membrane</location>
    </subcellularLocation>
</comment>
<dbReference type="Pfam" id="PF00350">
    <property type="entry name" value="Dynamin_N"/>
    <property type="match status" value="1"/>
</dbReference>
<keyword evidence="9" id="KW-1185">Reference proteome</keyword>
<evidence type="ECO:0000256" key="6">
    <source>
        <dbReference type="SAM" id="MobiDB-lite"/>
    </source>
</evidence>
<evidence type="ECO:0000313" key="8">
    <source>
        <dbReference type="EMBL" id="CAK9107492.1"/>
    </source>
</evidence>
<sequence>MHETGHPSEHQGALLRAQSQIACSTLSCTGRNERHIRKKAETPHHWTFVLAMADLIGSTEDHRHPGEWEAVIIGLGVGLAESDPFSKTPVEDAKRLADTVRTCRFCHDPIVVLDDERLRRSKGDIQKALADAVQKLEEGGKSKLLVYYGGHGFRDTALDLQFTVILPKGQQQPEELVILEKMVVGTVAACQSKPIHILVISAACGSYVIDDDDAISRQYITEAGWPPSLDPHKHLFVFCQACPLDEVMEDTCLFAESLCFLLEFQFEFVSDLLSRLAHEASSVTLGDLEPYFLCLPQPRGRSSCHMIYLFQSGEPVRGLHVLEQDLSVMDSAGLFKLPVQRLAHDAIRDRGQAYVEVRARVFDIVKAFKFDQWATFEGWLQLLTLSSLEAVLLCFNSTPLKCDESAVAEFQQMRHLPQTFLRQVFEACKQIGGFDTFAVRRMLDGCGRYYKDGTPQVPEEELKQLCEDAQRRAGKHDLPSTQSTQTLREEELEQPSDDLQQEEEEGRVVEGQLDMSDESRTTSTGSRYRYREEHWFSCNTPSLPESEAQRLASWIYEGCIALKMDCRVLVAKSSAIVVLLVRDLLSRQKRAHIAKLFDQFVQDRKQKSFSWIFAQKPQEQSPLLVPPGLRQVVHLVRFISADELPPTLLLNVRGVRPLVLDWLKKNGEDLKEWQLRMVSWGRDLCDDHWVQQTKGLQILLCQDWTQWDDSSMVKAVKRLASRLPKRSRDCEFIEWRMCAALAYLCQAMTVVGDVPAATIGQVLENSTTVSPSALERSLFDAFLLKCRSPVSKKARDAFETQELSLEDEKVSIVQMSKIRELEQPQHQAIKQKGISDAPGPIISPSSRDLEDRRCGPHLEERAGGAGWEQITRYMPAKKVQEPRMADFRRFAQLQEMLRVSCTCVREFTRRRFDALAKEAPDLADDCKELKELQASNSLLDLGRHVHGIESLVQRIETKEKLRIIFIGPLKAGKSSLINLLLSSSLPNFEMLLPVDNKAATNCIWKVESSPERRGCVFWNDVLQKEWLLDDLHPEVLRTDMAHFLEEKFAREANPSGHGEICIQVPLDVFNPFGCHYSLVDTPGFTESEEYRRLVQRFLQDHSHIACMVCPLTEGTAVPERTQKMLELNSYSKTFWVLTRYDLAMTLKPGKKFKGMTKRQAADGLVSQFRREIGSSLARVFVHAGGLLQDPDDEANEVLQKHLPLDEAQSWLRDIQNYVKEIFMLQQQEQMVLGSQSRTAMHRMAELTDEYRKRLNSSQGSVAASDYYAQEMQAAVEDAAADLEREVRQEIETVRTDILQELCKRTGDEVNEEGGPGKWIRHKYIEKLLSKLVPKIETEMQTRLDSAMMRAQEKTFKVAMRLLKEAGLDASRAGGTTSHSEVMTPGTDHLRGRYPVESVAMLTVTALSMGPLAATQAGVAALGSLGLTASPLLLGGVVGAAVAGIALLGFGAKYALEAHPFWTRDTANKEVVAEIQRTNHWGILSQVASARGKSQLLSNAARFRYKFSELLLSNGASTEVLRSLFPDLSLLEKVKAKLYFCCRDIEEFLEAEALGERAYRDLSSCSLKIVQRDWLSIVDQTSAYVEENVRTDAVQGGILASLFALRTEALVRSRMLREARHTVTIFRRLFPDLILALVYDVSVDILLRFLEGKDAQVLVSRASFCNACLKQQDPKTPEVPLVVQIWYLCVVASFVPIAGESKGKLDVSTMDMLLDTVGLFVDVHVQDQPDWNSHLAIFNTKEQTEEVEKQQEMWHLYLTSCERFVEHLLESVCELLEALPAHDMDLNIVGQPILDKLLAQIRSRCSPEVSGPFLDKLACLKSDIGDWAPLVGTMHPFEPSKQGSDIE</sequence>
<feature type="region of interest" description="Disordered" evidence="6">
    <location>
        <begin position="829"/>
        <end position="852"/>
    </location>
</feature>